<sequence>MVVTRGMFLRAVVFCCIVGIFFGFSYKGAGGVVDMRELFLRVLVFSCFLGAVFVIGCVGVKSTAVTWGVFLKVLLFCLVVGIALVFAGVGVRRLGVSWAMFLMGGGFLALLELFLVWLTKRRQEGRQDGVVLRCLLILKWVVFCSIVGGFVFFMREGAEHMGVSWLWCSNDFGFYVLFGFTFPLIYEGARCVGVLWDWFLEKGFLLGSSR</sequence>
<evidence type="ECO:0000313" key="2">
    <source>
        <dbReference type="EMBL" id="EJF98025.1"/>
    </source>
</evidence>
<gene>
    <name evidence="2" type="ORF">MEI_00947</name>
</gene>
<feature type="transmembrane region" description="Helical" evidence="1">
    <location>
        <begin position="38"/>
        <end position="60"/>
    </location>
</feature>
<evidence type="ECO:0008006" key="4">
    <source>
        <dbReference type="Google" id="ProtNLM"/>
    </source>
</evidence>
<feature type="transmembrane region" description="Helical" evidence="1">
    <location>
        <begin position="130"/>
        <end position="154"/>
    </location>
</feature>
<keyword evidence="3" id="KW-1185">Reference proteome</keyword>
<dbReference type="Proteomes" id="UP000008948">
    <property type="component" value="Unassembled WGS sequence"/>
</dbReference>
<evidence type="ECO:0000256" key="1">
    <source>
        <dbReference type="SAM" id="Phobius"/>
    </source>
</evidence>
<feature type="transmembrane region" description="Helical" evidence="1">
    <location>
        <begin position="95"/>
        <end position="118"/>
    </location>
</feature>
<name>A0ABP2QSU9_BARVI</name>
<keyword evidence="1" id="KW-0472">Membrane</keyword>
<organism evidence="2 3">
    <name type="scientific">Bartonella vinsonii subsp. arupensis Pm136co</name>
    <dbReference type="NCBI Taxonomy" id="1094561"/>
    <lineage>
        <taxon>Bacteria</taxon>
        <taxon>Pseudomonadati</taxon>
        <taxon>Pseudomonadota</taxon>
        <taxon>Alphaproteobacteria</taxon>
        <taxon>Hyphomicrobiales</taxon>
        <taxon>Bartonellaceae</taxon>
        <taxon>Bartonella</taxon>
    </lineage>
</organism>
<comment type="caution">
    <text evidence="2">The sequence shown here is derived from an EMBL/GenBank/DDBJ whole genome shotgun (WGS) entry which is preliminary data.</text>
</comment>
<feature type="transmembrane region" description="Helical" evidence="1">
    <location>
        <begin position="7"/>
        <end position="26"/>
    </location>
</feature>
<keyword evidence="1" id="KW-0812">Transmembrane</keyword>
<evidence type="ECO:0000313" key="3">
    <source>
        <dbReference type="Proteomes" id="UP000008948"/>
    </source>
</evidence>
<reference evidence="2 3" key="1">
    <citation type="submission" date="2012-03" db="EMBL/GenBank/DDBJ databases">
        <title>The Genome Sequence of Bartonella vinsonii subsp. arupensis str. Pm136co.</title>
        <authorList>
            <consortium name="The Broad Institute Genome Sequencing Platform"/>
            <consortium name="The Broad Institute Genome Sequencing Center for Infectious Disease"/>
            <person name="Feldgarden M."/>
            <person name="Kirby J."/>
            <person name="Kosoy M."/>
            <person name="Birtles R."/>
            <person name="Probert W.S."/>
            <person name="Chiaraviglio L."/>
            <person name="Young S.K."/>
            <person name="Zeng Q."/>
            <person name="Gargeya S."/>
            <person name="Fitzgerald M."/>
            <person name="Haas B."/>
            <person name="Abouelleil A."/>
            <person name="Alvarado L."/>
            <person name="Arachchi H.M."/>
            <person name="Berlin A."/>
            <person name="Chapman S.B."/>
            <person name="Gearin G."/>
            <person name="Goldberg J."/>
            <person name="Griggs A."/>
            <person name="Gujja S."/>
            <person name="Hansen M."/>
            <person name="Heiman D."/>
            <person name="Howarth C."/>
            <person name="Larimer J."/>
            <person name="Lui A."/>
            <person name="MacDonald P.J.P."/>
            <person name="McCowen C."/>
            <person name="Montmayeur A."/>
            <person name="Murphy C."/>
            <person name="Neiman D."/>
            <person name="Pearson M."/>
            <person name="Priest M."/>
            <person name="Roberts A."/>
            <person name="Saif S."/>
            <person name="Shea T."/>
            <person name="Sisk P."/>
            <person name="Stolte C."/>
            <person name="Sykes S."/>
            <person name="Wortman J."/>
            <person name="Nusbaum C."/>
            <person name="Birren B."/>
        </authorList>
    </citation>
    <scope>NUCLEOTIDE SEQUENCE [LARGE SCALE GENOMIC DNA]</scope>
    <source>
        <strain evidence="2 3">Pm136co</strain>
    </source>
</reference>
<accession>A0ABP2QSU9</accession>
<dbReference type="EMBL" id="AIMH01000019">
    <property type="protein sequence ID" value="EJF98025.1"/>
    <property type="molecule type" value="Genomic_DNA"/>
</dbReference>
<keyword evidence="1" id="KW-1133">Transmembrane helix</keyword>
<protein>
    <recommendedName>
        <fullName evidence="4">Integral membrane protein</fullName>
    </recommendedName>
</protein>
<proteinExistence type="predicted"/>
<feature type="transmembrane region" description="Helical" evidence="1">
    <location>
        <begin position="174"/>
        <end position="200"/>
    </location>
</feature>
<feature type="transmembrane region" description="Helical" evidence="1">
    <location>
        <begin position="67"/>
        <end position="89"/>
    </location>
</feature>